<evidence type="ECO:0000256" key="3">
    <source>
        <dbReference type="SAM" id="Coils"/>
    </source>
</evidence>
<keyword evidence="7" id="KW-1185">Reference proteome</keyword>
<feature type="compositionally biased region" description="Pro residues" evidence="4">
    <location>
        <begin position="681"/>
        <end position="692"/>
    </location>
</feature>
<feature type="coiled-coil region" evidence="3">
    <location>
        <begin position="817"/>
        <end position="844"/>
    </location>
</feature>
<dbReference type="SUPFAM" id="SSF81901">
    <property type="entry name" value="HCP-like"/>
    <property type="match status" value="1"/>
</dbReference>
<reference evidence="6" key="1">
    <citation type="submission" date="2022-12" db="EMBL/GenBank/DDBJ databases">
        <authorList>
            <person name="Petersen C."/>
        </authorList>
    </citation>
    <scope>NUCLEOTIDE SEQUENCE</scope>
    <source>
        <strain evidence="6">IBT 16125</strain>
    </source>
</reference>
<feature type="compositionally biased region" description="Polar residues" evidence="4">
    <location>
        <begin position="81"/>
        <end position="94"/>
    </location>
</feature>
<dbReference type="PROSITE" id="PS50005">
    <property type="entry name" value="TPR"/>
    <property type="match status" value="1"/>
</dbReference>
<keyword evidence="2" id="KW-0802">TPR repeat</keyword>
<feature type="compositionally biased region" description="Pro residues" evidence="4">
    <location>
        <begin position="574"/>
        <end position="589"/>
    </location>
</feature>
<reference evidence="6" key="2">
    <citation type="journal article" date="2023" name="IMA Fungus">
        <title>Comparative genomic study of the Penicillium genus elucidates a diverse pangenome and 15 lateral gene transfer events.</title>
        <authorList>
            <person name="Petersen C."/>
            <person name="Sorensen T."/>
            <person name="Nielsen M.R."/>
            <person name="Sondergaard T.E."/>
            <person name="Sorensen J.L."/>
            <person name="Fitzpatrick D.A."/>
            <person name="Frisvad J.C."/>
            <person name="Nielsen K.L."/>
        </authorList>
    </citation>
    <scope>NUCLEOTIDE SEQUENCE</scope>
    <source>
        <strain evidence="6">IBT 16125</strain>
    </source>
</reference>
<feature type="compositionally biased region" description="Gly residues" evidence="4">
    <location>
        <begin position="594"/>
        <end position="603"/>
    </location>
</feature>
<feature type="region of interest" description="Disordered" evidence="4">
    <location>
        <begin position="471"/>
        <end position="759"/>
    </location>
</feature>
<feature type="domain" description="Homologous-pairing protein 2 winged helix" evidence="5">
    <location>
        <begin position="764"/>
        <end position="804"/>
    </location>
</feature>
<feature type="compositionally biased region" description="Low complexity" evidence="4">
    <location>
        <begin position="1"/>
        <end position="15"/>
    </location>
</feature>
<dbReference type="InterPro" id="IPR011990">
    <property type="entry name" value="TPR-like_helical_dom_sf"/>
</dbReference>
<sequence>MNHPPQQGQGRGQPRLGATWYPGGQDDFYMPEVISPSPQRVMPEVPENMQDNIAQMEHGAHDPCRAQPQSPAQYAPRSQFPERTSSAVQSQPQQAEAHDHGAYAQSATYDSMDHPNFSPFPVLRNPPPNVPPTDEQREASLERARMAVLSTTDPEMQLAWAQDALAYVEVAAQNEARLSTTQPPRPHTPQVESQLRTDAMNIVNFLAGQQHPKAEFIKGMWMEFGKFGYRVDRKEAFRSYTRAAEKGYARAEYRIGMQFESSGEPEKAIRHYERGVSMSDSASCYRLGMMILLGQHGQRQDYRRGLEYIRLAAQSCDQNAPQGAYVYGMLLAGELPQVSVPEPYLTPDLNIARVNIEKAAYHGFAKAQVKMGAAYELCQLQCDFNPALSLHYNALAARQGEPEAEMAISKWFLCGHEGVFEKNDELAFTYAQRAAQSGLPTAEFALGYFYEVGIFVPVDIREARSWYSKAAANGNKDASGRIDSISRSKTLSRKDHENVAISRIKSTRYAHQRGNSLEPTAENIEMPDPSRMSLSDQPPSAAPYPDRGGSARPRPPGQQNYQMPDPRPSSAMVPPGPGYGGPPGPPGGRTPPYGAGGPGGLGGPPGPGPMNYRQHSPGGLSGPTSPQSANMISPGGTPRLDIGYSAPVPPPGADRRRPARLDSAPPDRKPVRTPVSGHSPGPLPSPRHPSSPRPMGSPQSANFPPRNESRQPSRGSASSTPQPPAGPLPAQQQPKPAPPPSKGPKTFEEMGVPSAKNDSDCAIDVSANLHNKVTKAQAAKVLKELHQNGKIEGRTAGKQTVYHVLQKSSDSASPEVLVALGQEIETLQEELSTIKANEKKARVALVALEAKPRLSTLREDICRLQEQRDAAQVRLGKLYGDDQPQMSLEARAQLERDWKQWQQHAAIRRRICRELWGRCSEVLPEDTTASELWVKSSEAEKLRNADEVLTGASRSLWGLKERSNESWSGTDA</sequence>
<dbReference type="InterPro" id="IPR010776">
    <property type="entry name" value="Hop2_WH_dom"/>
</dbReference>
<feature type="compositionally biased region" description="Basic and acidic residues" evidence="4">
    <location>
        <begin position="478"/>
        <end position="498"/>
    </location>
</feature>
<dbReference type="AlphaFoldDB" id="A0AAD6G3N5"/>
<name>A0AAD6G3N5_9EURO</name>
<feature type="repeat" description="TPR" evidence="2">
    <location>
        <begin position="249"/>
        <end position="282"/>
    </location>
</feature>
<proteinExistence type="predicted"/>
<evidence type="ECO:0000256" key="1">
    <source>
        <dbReference type="ARBA" id="ARBA00022737"/>
    </source>
</evidence>
<feature type="compositionally biased region" description="Polar residues" evidence="4">
    <location>
        <begin position="622"/>
        <end position="631"/>
    </location>
</feature>
<evidence type="ECO:0000313" key="6">
    <source>
        <dbReference type="EMBL" id="KAJ5454283.1"/>
    </source>
</evidence>
<keyword evidence="1" id="KW-0677">Repeat</keyword>
<accession>A0AAD6G3N5</accession>
<evidence type="ECO:0000256" key="4">
    <source>
        <dbReference type="SAM" id="MobiDB-lite"/>
    </source>
</evidence>
<dbReference type="Proteomes" id="UP001213681">
    <property type="component" value="Unassembled WGS sequence"/>
</dbReference>
<comment type="caution">
    <text evidence="6">The sequence shown here is derived from an EMBL/GenBank/DDBJ whole genome shotgun (WGS) entry which is preliminary data.</text>
</comment>
<dbReference type="PANTHER" id="PTHR46430">
    <property type="entry name" value="PROTEIN SKT5-RELATED"/>
    <property type="match status" value="1"/>
</dbReference>
<feature type="compositionally biased region" description="Basic and acidic residues" evidence="4">
    <location>
        <begin position="653"/>
        <end position="670"/>
    </location>
</feature>
<dbReference type="GeneID" id="81598864"/>
<dbReference type="Pfam" id="PF08238">
    <property type="entry name" value="Sel1"/>
    <property type="match status" value="4"/>
</dbReference>
<evidence type="ECO:0000256" key="2">
    <source>
        <dbReference type="PROSITE-ProRule" id="PRU00339"/>
    </source>
</evidence>
<protein>
    <submittedName>
        <fullName evidence="6">Chitin synthase activator (Chs3)</fullName>
    </submittedName>
</protein>
<keyword evidence="3" id="KW-0175">Coiled coil</keyword>
<dbReference type="InterPro" id="IPR036388">
    <property type="entry name" value="WH-like_DNA-bd_sf"/>
</dbReference>
<gene>
    <name evidence="6" type="ORF">N7458_005239</name>
</gene>
<dbReference type="InterPro" id="IPR019734">
    <property type="entry name" value="TPR_rpt"/>
</dbReference>
<evidence type="ECO:0000259" key="5">
    <source>
        <dbReference type="Pfam" id="PF07106"/>
    </source>
</evidence>
<dbReference type="SMART" id="SM00671">
    <property type="entry name" value="SEL1"/>
    <property type="match status" value="6"/>
</dbReference>
<dbReference type="Pfam" id="PF07106">
    <property type="entry name" value="WHD_TBPIP"/>
    <property type="match status" value="1"/>
</dbReference>
<dbReference type="InterPro" id="IPR051726">
    <property type="entry name" value="Chitin_Synth_Reg"/>
</dbReference>
<dbReference type="RefSeq" id="XP_056767239.1">
    <property type="nucleotide sequence ID" value="XM_056908621.1"/>
</dbReference>
<feature type="compositionally biased region" description="Polar residues" evidence="4">
    <location>
        <begin position="710"/>
        <end position="720"/>
    </location>
</feature>
<evidence type="ECO:0000313" key="7">
    <source>
        <dbReference type="Proteomes" id="UP001213681"/>
    </source>
</evidence>
<dbReference type="PANTHER" id="PTHR46430:SF2">
    <property type="entry name" value="CHITIN SYNTHASE REGULATORY FACTOR 4"/>
    <property type="match status" value="1"/>
</dbReference>
<organism evidence="6 7">
    <name type="scientific">Penicillium daleae</name>
    <dbReference type="NCBI Taxonomy" id="63821"/>
    <lineage>
        <taxon>Eukaryota</taxon>
        <taxon>Fungi</taxon>
        <taxon>Dikarya</taxon>
        <taxon>Ascomycota</taxon>
        <taxon>Pezizomycotina</taxon>
        <taxon>Eurotiomycetes</taxon>
        <taxon>Eurotiomycetidae</taxon>
        <taxon>Eurotiales</taxon>
        <taxon>Aspergillaceae</taxon>
        <taxon>Penicillium</taxon>
    </lineage>
</organism>
<dbReference type="Gene3D" id="1.25.40.10">
    <property type="entry name" value="Tetratricopeptide repeat domain"/>
    <property type="match status" value="2"/>
</dbReference>
<feature type="region of interest" description="Disordered" evidence="4">
    <location>
        <begin position="1"/>
        <end position="102"/>
    </location>
</feature>
<dbReference type="InterPro" id="IPR006597">
    <property type="entry name" value="Sel1-like"/>
</dbReference>
<dbReference type="EMBL" id="JAPVEA010000005">
    <property type="protein sequence ID" value="KAJ5454283.1"/>
    <property type="molecule type" value="Genomic_DNA"/>
</dbReference>
<dbReference type="Gene3D" id="1.10.10.10">
    <property type="entry name" value="Winged helix-like DNA-binding domain superfamily/Winged helix DNA-binding domain"/>
    <property type="match status" value="1"/>
</dbReference>